<accession>R7MV90</accession>
<evidence type="ECO:0000313" key="2">
    <source>
        <dbReference type="Proteomes" id="UP000017908"/>
    </source>
</evidence>
<name>R7MV90_MEGEL</name>
<sequence>MEAPQGKSAINRYRLKEQHLLHRYKEPCQNYDLMGIIFVYLGNSKVKDQLINLLDLMFKSSKNASEKITTLHNDFGIDLTQEGEGDLEVMCNLGEGIYEDGLMKGKKEGKIEGKLELALELLKDGMSLEKVAKYSKLSLSMIKELAKQNKLI</sequence>
<evidence type="ECO:0000313" key="1">
    <source>
        <dbReference type="EMBL" id="CDF04515.1"/>
    </source>
</evidence>
<dbReference type="Proteomes" id="UP000017908">
    <property type="component" value="Unassembled WGS sequence"/>
</dbReference>
<dbReference type="EMBL" id="CBKE010000094">
    <property type="protein sequence ID" value="CDF04515.1"/>
    <property type="molecule type" value="Genomic_DNA"/>
</dbReference>
<proteinExistence type="predicted"/>
<organism evidence="1 2">
    <name type="scientific">Megasphaera elsdenii CAG:570</name>
    <dbReference type="NCBI Taxonomy" id="1263087"/>
    <lineage>
        <taxon>Bacteria</taxon>
        <taxon>Bacillati</taxon>
        <taxon>Bacillota</taxon>
        <taxon>Negativicutes</taxon>
        <taxon>Veillonellales</taxon>
        <taxon>Veillonellaceae</taxon>
        <taxon>Megasphaera</taxon>
    </lineage>
</organism>
<reference evidence="1" key="1">
    <citation type="submission" date="2012-11" db="EMBL/GenBank/DDBJ databases">
        <title>Dependencies among metagenomic species, viruses, plasmids and units of genetic variation.</title>
        <authorList>
            <person name="Nielsen H.B."/>
            <person name="Almeida M."/>
            <person name="Juncker A.S."/>
            <person name="Rasmussen S."/>
            <person name="Li J."/>
            <person name="Sunagawa S."/>
            <person name="Plichta D."/>
            <person name="Gautier L."/>
            <person name="Le Chatelier E."/>
            <person name="Peletier E."/>
            <person name="Bonde I."/>
            <person name="Nielsen T."/>
            <person name="Manichanh C."/>
            <person name="Arumugam M."/>
            <person name="Batto J."/>
            <person name="Santos M.B.Q.D."/>
            <person name="Blom N."/>
            <person name="Borruel N."/>
            <person name="Burgdorf K.S."/>
            <person name="Boumezbeur F."/>
            <person name="Casellas F."/>
            <person name="Dore J."/>
            <person name="Guarner F."/>
            <person name="Hansen T."/>
            <person name="Hildebrand F."/>
            <person name="Kaas R.S."/>
            <person name="Kennedy S."/>
            <person name="Kristiansen K."/>
            <person name="Kultima J.R."/>
            <person name="Leonard P."/>
            <person name="Levenez F."/>
            <person name="Lund O."/>
            <person name="Moumen B."/>
            <person name="Le Paslier D."/>
            <person name="Pons N."/>
            <person name="Pedersen O."/>
            <person name="Prifti E."/>
            <person name="Qin J."/>
            <person name="Raes J."/>
            <person name="Tap J."/>
            <person name="Tims S."/>
            <person name="Ussery D.W."/>
            <person name="Yamada T."/>
            <person name="MetaHit consortium"/>
            <person name="Renault P."/>
            <person name="Sicheritz-Ponten T."/>
            <person name="Bork P."/>
            <person name="Wang J."/>
            <person name="Brunak S."/>
            <person name="Ehrlich S.D."/>
        </authorList>
    </citation>
    <scope>NUCLEOTIDE SEQUENCE [LARGE SCALE GENOMIC DNA]</scope>
</reference>
<comment type="caution">
    <text evidence="1">The sequence shown here is derived from an EMBL/GenBank/DDBJ whole genome shotgun (WGS) entry which is preliminary data.</text>
</comment>
<protein>
    <submittedName>
        <fullName evidence="1">Transposase</fullName>
    </submittedName>
</protein>
<gene>
    <name evidence="1" type="ORF">BN715_00864</name>
</gene>
<dbReference type="AlphaFoldDB" id="R7MV90"/>